<dbReference type="STRING" id="1202540.A357_0178"/>
<sequence>MGKKINPVLFRLKKNSVYHSLWYNIKKKYFYYLKCDILIREIIRKNFLFINLSYIDIIISNKLIINLYINNIDLLNDIENYLDIFIFQISKILKKNIILNFVFNYVLNAKNIAINVVNQILNKNSIKKIIKKEIFNNRKNLGCKIQISGRLDGVDIARKEWSLLGRIPLHTIKYNLEYYCCETLIQYGILGIKVWLFKKKNEK</sequence>
<comment type="function">
    <text evidence="4">Binds the lower part of the 30S subunit head. Binds mRNA in the 70S ribosome, positioning it for translation.</text>
</comment>
<dbReference type="HAMAP" id="MF_01309_B">
    <property type="entry name" value="Ribosomal_uS3_B"/>
    <property type="match status" value="1"/>
</dbReference>
<dbReference type="PATRIC" id="fig|1202540.3.peg.148"/>
<dbReference type="EMBL" id="CP003545">
    <property type="protein sequence ID" value="AFP84377.1"/>
    <property type="molecule type" value="Genomic_DNA"/>
</dbReference>
<dbReference type="PANTHER" id="PTHR11760:SF19">
    <property type="entry name" value="SMALL RIBOSOMAL SUBUNIT PROTEIN US3C"/>
    <property type="match status" value="1"/>
</dbReference>
<dbReference type="SUPFAM" id="SSF54814">
    <property type="entry name" value="Prokaryotic type KH domain (KH-domain type II)"/>
    <property type="match status" value="1"/>
</dbReference>
<comment type="subunit">
    <text evidence="4">Part of the 30S ribosomal subunit. Forms a tight complex with proteins S10 and S14.</text>
</comment>
<evidence type="ECO:0000313" key="7">
    <source>
        <dbReference type="Proteomes" id="UP000003935"/>
    </source>
</evidence>
<evidence type="ECO:0000259" key="5">
    <source>
        <dbReference type="Pfam" id="PF00189"/>
    </source>
</evidence>
<dbReference type="Pfam" id="PF00189">
    <property type="entry name" value="Ribosomal_S3_C"/>
    <property type="match status" value="1"/>
</dbReference>
<dbReference type="GO" id="GO:0006412">
    <property type="term" value="P:translation"/>
    <property type="evidence" value="ECO:0007669"/>
    <property type="project" value="UniProtKB-UniRule"/>
</dbReference>
<dbReference type="InterPro" id="IPR009019">
    <property type="entry name" value="KH_sf_prok-type"/>
</dbReference>
<dbReference type="AlphaFoldDB" id="J3TEU0"/>
<comment type="similarity">
    <text evidence="1 4">Belongs to the universal ribosomal protein uS3 family.</text>
</comment>
<protein>
    <recommendedName>
        <fullName evidence="4">Small ribosomal subunit protein uS3</fullName>
    </recommendedName>
</protein>
<dbReference type="InterPro" id="IPR005704">
    <property type="entry name" value="Ribosomal_uS3_bac-typ"/>
</dbReference>
<name>J3TEU0_CARRU</name>
<dbReference type="GO" id="GO:0003729">
    <property type="term" value="F:mRNA binding"/>
    <property type="evidence" value="ECO:0007669"/>
    <property type="project" value="UniProtKB-UniRule"/>
</dbReference>
<evidence type="ECO:0000256" key="4">
    <source>
        <dbReference type="HAMAP-Rule" id="MF_01309"/>
    </source>
</evidence>
<dbReference type="InterPro" id="IPR036419">
    <property type="entry name" value="Ribosomal_S3_C_sf"/>
</dbReference>
<reference evidence="6 7" key="1">
    <citation type="journal article" date="2012" name="Mol. Biol. Evol.">
        <title>Genome reduction and co-evolution between the primary and secondary bacterial symbionts of psyllids.</title>
        <authorList>
            <person name="Sloan D.B."/>
            <person name="Moran N.A."/>
        </authorList>
    </citation>
    <scope>NUCLEOTIDE SEQUENCE [LARGE SCALE GENOMIC DNA]</scope>
    <source>
        <strain evidence="6 7">PC</strain>
    </source>
</reference>
<proteinExistence type="inferred from homology"/>
<dbReference type="NCBIfam" id="TIGR01009">
    <property type="entry name" value="rpsC_bact"/>
    <property type="match status" value="1"/>
</dbReference>
<evidence type="ECO:0000256" key="1">
    <source>
        <dbReference type="ARBA" id="ARBA00010761"/>
    </source>
</evidence>
<dbReference type="KEGG" id="crv:A357_0178"/>
<keyword evidence="3 4" id="KW-0687">Ribonucleoprotein</keyword>
<dbReference type="PANTHER" id="PTHR11760">
    <property type="entry name" value="30S/40S RIBOSOMAL PROTEIN S3"/>
    <property type="match status" value="1"/>
</dbReference>
<dbReference type="GO" id="GO:0003735">
    <property type="term" value="F:structural constituent of ribosome"/>
    <property type="evidence" value="ECO:0007669"/>
    <property type="project" value="InterPro"/>
</dbReference>
<dbReference type="InterPro" id="IPR057258">
    <property type="entry name" value="Ribosomal_uS3"/>
</dbReference>
<evidence type="ECO:0000256" key="2">
    <source>
        <dbReference type="ARBA" id="ARBA00022980"/>
    </source>
</evidence>
<accession>J3TEU0</accession>
<dbReference type="InterPro" id="IPR001351">
    <property type="entry name" value="Ribosomal_uS3_C"/>
</dbReference>
<dbReference type="Gene3D" id="3.30.1140.32">
    <property type="entry name" value="Ribosomal protein S3, C-terminal domain"/>
    <property type="match status" value="1"/>
</dbReference>
<dbReference type="OrthoDB" id="9806396at2"/>
<dbReference type="SUPFAM" id="SSF54821">
    <property type="entry name" value="Ribosomal protein S3 C-terminal domain"/>
    <property type="match status" value="1"/>
</dbReference>
<dbReference type="RefSeq" id="WP_014887676.1">
    <property type="nucleotide sequence ID" value="NC_018418.1"/>
</dbReference>
<gene>
    <name evidence="4 6" type="primary">rpsC</name>
    <name evidence="6" type="ORF">A357_0178</name>
</gene>
<evidence type="ECO:0000256" key="3">
    <source>
        <dbReference type="ARBA" id="ARBA00023274"/>
    </source>
</evidence>
<feature type="domain" description="Small ribosomal subunit protein uS3 C-terminal" evidence="5">
    <location>
        <begin position="118"/>
        <end position="196"/>
    </location>
</feature>
<keyword evidence="2 4" id="KW-0689">Ribosomal protein</keyword>
<organism evidence="6 7">
    <name type="scientific">Candidatus Carsonella ruddii PC isolate NHV</name>
    <dbReference type="NCBI Taxonomy" id="1202540"/>
    <lineage>
        <taxon>Bacteria</taxon>
        <taxon>Pseudomonadati</taxon>
        <taxon>Pseudomonadota</taxon>
        <taxon>Gammaproteobacteria</taxon>
        <taxon>Oceanospirillales</taxon>
        <taxon>Halomonadaceae</taxon>
        <taxon>Zymobacter group</taxon>
        <taxon>Candidatus Carsonella</taxon>
    </lineage>
</organism>
<dbReference type="HOGENOM" id="CLU_058591_0_2_6"/>
<evidence type="ECO:0000313" key="6">
    <source>
        <dbReference type="EMBL" id="AFP84377.1"/>
    </source>
</evidence>
<dbReference type="GO" id="GO:0022627">
    <property type="term" value="C:cytosolic small ribosomal subunit"/>
    <property type="evidence" value="ECO:0007669"/>
    <property type="project" value="TreeGrafter"/>
</dbReference>
<dbReference type="Proteomes" id="UP000003935">
    <property type="component" value="Chromosome"/>
</dbReference>